<sequence>MPAVDFRDACLDSDSSGDLVPESAPEADDDVELVPVLVLEWPAATLLFICSVYALILCGDGGPSMAGSMVNVGDTRAGKSVIEDVDIEPAGLLMGLLLSPKWEVVWRDIFVD</sequence>
<dbReference type="GeneID" id="28838558"/>
<dbReference type="Proteomes" id="UP000091956">
    <property type="component" value="Unassembled WGS sequence"/>
</dbReference>
<organism evidence="3 4">
    <name type="scientific">Pseudogymnoascus verrucosus</name>
    <dbReference type="NCBI Taxonomy" id="342668"/>
    <lineage>
        <taxon>Eukaryota</taxon>
        <taxon>Fungi</taxon>
        <taxon>Dikarya</taxon>
        <taxon>Ascomycota</taxon>
        <taxon>Pezizomycotina</taxon>
        <taxon>Leotiomycetes</taxon>
        <taxon>Thelebolales</taxon>
        <taxon>Thelebolaceae</taxon>
        <taxon>Pseudogymnoascus</taxon>
    </lineage>
</organism>
<evidence type="ECO:0000313" key="3">
    <source>
        <dbReference type="EMBL" id="OBT95527.1"/>
    </source>
</evidence>
<keyword evidence="2" id="KW-0812">Transmembrane</keyword>
<feature type="transmembrane region" description="Helical" evidence="2">
    <location>
        <begin position="41"/>
        <end position="59"/>
    </location>
</feature>
<name>A0A1B8GI45_9PEZI</name>
<dbReference type="AlphaFoldDB" id="A0A1B8GI45"/>
<evidence type="ECO:0000256" key="2">
    <source>
        <dbReference type="SAM" id="Phobius"/>
    </source>
</evidence>
<keyword evidence="2" id="KW-0472">Membrane</keyword>
<accession>A0A1B8GI45</accession>
<evidence type="ECO:0000313" key="4">
    <source>
        <dbReference type="Proteomes" id="UP000091956"/>
    </source>
</evidence>
<evidence type="ECO:0000256" key="1">
    <source>
        <dbReference type="SAM" id="MobiDB-lite"/>
    </source>
</evidence>
<feature type="compositionally biased region" description="Basic and acidic residues" evidence="1">
    <location>
        <begin position="1"/>
        <end position="10"/>
    </location>
</feature>
<dbReference type="EMBL" id="KV460235">
    <property type="protein sequence ID" value="OBT95527.1"/>
    <property type="molecule type" value="Genomic_DNA"/>
</dbReference>
<keyword evidence="4" id="KW-1185">Reference proteome</keyword>
<feature type="region of interest" description="Disordered" evidence="1">
    <location>
        <begin position="1"/>
        <end position="26"/>
    </location>
</feature>
<protein>
    <submittedName>
        <fullName evidence="3">Uncharacterized protein</fullName>
    </submittedName>
</protein>
<reference evidence="3 4" key="1">
    <citation type="submission" date="2016-03" db="EMBL/GenBank/DDBJ databases">
        <title>Comparative genomics of Pseudogymnoascus destructans, the fungus causing white-nose syndrome of bats.</title>
        <authorList>
            <person name="Palmer J.M."/>
            <person name="Drees K.P."/>
            <person name="Foster J.T."/>
            <person name="Lindner D.L."/>
        </authorList>
    </citation>
    <scope>NUCLEOTIDE SEQUENCE [LARGE SCALE GENOMIC DNA]</scope>
    <source>
        <strain evidence="3 4">UAMH 10579</strain>
    </source>
</reference>
<proteinExistence type="predicted"/>
<keyword evidence="2" id="KW-1133">Transmembrane helix</keyword>
<dbReference type="RefSeq" id="XP_018129260.1">
    <property type="nucleotide sequence ID" value="XM_018274638.1"/>
</dbReference>
<gene>
    <name evidence="3" type="ORF">VE01_05172</name>
</gene>
<reference evidence="4" key="2">
    <citation type="journal article" date="2018" name="Nat. Commun.">
        <title>Extreme sensitivity to ultraviolet light in the fungal pathogen causing white-nose syndrome of bats.</title>
        <authorList>
            <person name="Palmer J.M."/>
            <person name="Drees K.P."/>
            <person name="Foster J.T."/>
            <person name="Lindner D.L."/>
        </authorList>
    </citation>
    <scope>NUCLEOTIDE SEQUENCE [LARGE SCALE GENOMIC DNA]</scope>
    <source>
        <strain evidence="4">UAMH 10579</strain>
    </source>
</reference>